<feature type="repeat" description="PPR" evidence="3">
    <location>
        <begin position="757"/>
        <end position="787"/>
    </location>
</feature>
<keyword evidence="6" id="KW-1185">Reference proteome</keyword>
<evidence type="ECO:0000313" key="6">
    <source>
        <dbReference type="Proteomes" id="UP000036987"/>
    </source>
</evidence>
<keyword evidence="2" id="KW-0677">Repeat</keyword>
<dbReference type="PANTHER" id="PTHR47939:SF13">
    <property type="entry name" value="OS03G0201400 PROTEIN"/>
    <property type="match status" value="1"/>
</dbReference>
<protein>
    <recommendedName>
        <fullName evidence="7">Pentatricopeptide repeat-containing protein</fullName>
    </recommendedName>
</protein>
<feature type="repeat" description="PPR" evidence="3">
    <location>
        <begin position="575"/>
        <end position="609"/>
    </location>
</feature>
<evidence type="ECO:0000256" key="1">
    <source>
        <dbReference type="ARBA" id="ARBA00007626"/>
    </source>
</evidence>
<sequence length="998" mass="113106">MNFKRTELKTKNKLTKSRYVQNSKWRRRRRKYDLFQKHQISNFKIKKKGKIKIKSDKNLVFLSHISPMPNPSLIGCSPPPIAAGIKLCTAIFPFTLFSILVPKFQMSTIIGSPNKVQTIFSRFRHQQTPTSKPLSFDYVEQFIPTRILPSPHLNPIHRRQIVNSLATLLKTSGDNSTLVSFSVQFCPVHLSHLLASFPDHHVALAFFNFLLRDSTARTVRLCCVTALYLAGIDSWNHRKPLAQGVLICVTGKPLPFHGTQLVQIMLVQNYHNCCCLPDHVILNLVFRSFLNNENPIAAMAILRIYRIFNLFPQLTAISVLFKLLFKHGYQNHARKVFAEMFQRGPLPTALTFNTMINGFCLSGSPEIGESLLWIMPRYHLQPDSCSYNVIIKSYFKAGRSKEGFDSIEYMDSSLECRPNIVTYNITVDFFCRQGRMEEARRVFDEIHQVGLSYNTISYNVLLNGYVKAGRIDEAFSVYSKLMANNDNSSCHGHVKNWPDCYTYNILVAGYYKFRKEHEVDMLLNDVLRLEIFSGNSSSSATTEFEVIISRLCWDGKLDEARIVLTQIVDDGEIPSILAFNAVIAGYGRIGCLEEASEVYCVMRKAGLTPLPCTFGYLLLGLCRYGRMKEAEDLFGRMVELGVRPDKSVFSTLIDGFFRIGDVTSAIHIWKEMSLTYKIAPDVVIFSAFINGLCSNQNSNSDYFLEEAEAVFNEMLSKGFVPNNFVYNSLIRGFVRIGNFDKVKKCEDMMKIGGLGPNAFTNNILINGFCKAGRIEQAVSIFRSMSSKQPPNIVTYNTFISTYIKSFDMDSAITFVNLLLMSGDGGATPDITTYNIWIHRLCVSHVMSRAVRIVDDLIPLGIVPDIFTYNIILNGICMDGVSGRALIVAAKLIKMTVFFVPSIVTVNILFSHFYKNGMSRRALMWADKLNEAGFCFDNISLQILEKAYIDVVGGSYGQSEEWGSGGCDRMLLLDFFMQVIFDRIVSGTVQLEWWLDYLR</sequence>
<organism evidence="5 6">
    <name type="scientific">Zostera marina</name>
    <name type="common">Eelgrass</name>
    <dbReference type="NCBI Taxonomy" id="29655"/>
    <lineage>
        <taxon>Eukaryota</taxon>
        <taxon>Viridiplantae</taxon>
        <taxon>Streptophyta</taxon>
        <taxon>Embryophyta</taxon>
        <taxon>Tracheophyta</taxon>
        <taxon>Spermatophyta</taxon>
        <taxon>Magnoliopsida</taxon>
        <taxon>Liliopsida</taxon>
        <taxon>Zosteraceae</taxon>
        <taxon>Zostera</taxon>
    </lineage>
</organism>
<dbReference type="STRING" id="29655.A0A0K9P4B0"/>
<dbReference type="NCBIfam" id="TIGR00756">
    <property type="entry name" value="PPR"/>
    <property type="match status" value="8"/>
</dbReference>
<dbReference type="InterPro" id="IPR050667">
    <property type="entry name" value="PPR-containing_protein"/>
</dbReference>
<dbReference type="Pfam" id="PF01535">
    <property type="entry name" value="PPR"/>
    <property type="match status" value="5"/>
</dbReference>
<keyword evidence="4" id="KW-0472">Membrane</keyword>
<proteinExistence type="inferred from homology"/>
<dbReference type="GO" id="GO:0003729">
    <property type="term" value="F:mRNA binding"/>
    <property type="evidence" value="ECO:0000318"/>
    <property type="project" value="GO_Central"/>
</dbReference>
<evidence type="ECO:0000256" key="3">
    <source>
        <dbReference type="PROSITE-ProRule" id="PRU00708"/>
    </source>
</evidence>
<dbReference type="InterPro" id="IPR002885">
    <property type="entry name" value="PPR_rpt"/>
</dbReference>
<dbReference type="EMBL" id="LFYR01001205">
    <property type="protein sequence ID" value="KMZ63833.1"/>
    <property type="molecule type" value="Genomic_DNA"/>
</dbReference>
<feature type="repeat" description="PPR" evidence="3">
    <location>
        <begin position="610"/>
        <end position="644"/>
    </location>
</feature>
<keyword evidence="4" id="KW-0812">Transmembrane</keyword>
<evidence type="ECO:0000256" key="4">
    <source>
        <dbReference type="SAM" id="Phobius"/>
    </source>
</evidence>
<reference evidence="6" key="1">
    <citation type="journal article" date="2016" name="Nature">
        <title>The genome of the seagrass Zostera marina reveals angiosperm adaptation to the sea.</title>
        <authorList>
            <person name="Olsen J.L."/>
            <person name="Rouze P."/>
            <person name="Verhelst B."/>
            <person name="Lin Y.-C."/>
            <person name="Bayer T."/>
            <person name="Collen J."/>
            <person name="Dattolo E."/>
            <person name="De Paoli E."/>
            <person name="Dittami S."/>
            <person name="Maumus F."/>
            <person name="Michel G."/>
            <person name="Kersting A."/>
            <person name="Lauritano C."/>
            <person name="Lohaus R."/>
            <person name="Toepel M."/>
            <person name="Tonon T."/>
            <person name="Vanneste K."/>
            <person name="Amirebrahimi M."/>
            <person name="Brakel J."/>
            <person name="Bostroem C."/>
            <person name="Chovatia M."/>
            <person name="Grimwood J."/>
            <person name="Jenkins J.W."/>
            <person name="Jueterbock A."/>
            <person name="Mraz A."/>
            <person name="Stam W.T."/>
            <person name="Tice H."/>
            <person name="Bornberg-Bauer E."/>
            <person name="Green P.J."/>
            <person name="Pearson G.A."/>
            <person name="Procaccini G."/>
            <person name="Duarte C.M."/>
            <person name="Schmutz J."/>
            <person name="Reusch T.B.H."/>
            <person name="Van de Peer Y."/>
        </authorList>
    </citation>
    <scope>NUCLEOTIDE SEQUENCE [LARGE SCALE GENOMIC DNA]</scope>
    <source>
        <strain evidence="6">cv. Finnish</strain>
    </source>
</reference>
<dbReference type="Proteomes" id="UP000036987">
    <property type="component" value="Unassembled WGS sequence"/>
</dbReference>
<comment type="similarity">
    <text evidence="1">Belongs to the PPR family. P subfamily.</text>
</comment>
<dbReference type="PROSITE" id="PS51375">
    <property type="entry name" value="PPR"/>
    <property type="match status" value="9"/>
</dbReference>
<feature type="repeat" description="PPR" evidence="3">
    <location>
        <begin position="681"/>
        <end position="721"/>
    </location>
</feature>
<dbReference type="OMA" id="FPINKVA"/>
<dbReference type="InterPro" id="IPR011990">
    <property type="entry name" value="TPR-like_helical_dom_sf"/>
</dbReference>
<dbReference type="SUPFAM" id="SSF48452">
    <property type="entry name" value="TPR-like"/>
    <property type="match status" value="1"/>
</dbReference>
<feature type="repeat" description="PPR" evidence="3">
    <location>
        <begin position="454"/>
        <end position="488"/>
    </location>
</feature>
<evidence type="ECO:0008006" key="7">
    <source>
        <dbReference type="Google" id="ProtNLM"/>
    </source>
</evidence>
<dbReference type="OrthoDB" id="185373at2759"/>
<evidence type="ECO:0000313" key="5">
    <source>
        <dbReference type="EMBL" id="KMZ63833.1"/>
    </source>
</evidence>
<feature type="repeat" description="PPR" evidence="3">
    <location>
        <begin position="419"/>
        <end position="453"/>
    </location>
</feature>
<feature type="transmembrane region" description="Helical" evidence="4">
    <location>
        <begin position="891"/>
        <end position="913"/>
    </location>
</feature>
<gene>
    <name evidence="5" type="ORF">ZOSMA_396G00040</name>
</gene>
<feature type="repeat" description="PPR" evidence="3">
    <location>
        <begin position="348"/>
        <end position="382"/>
    </location>
</feature>
<evidence type="ECO:0000256" key="2">
    <source>
        <dbReference type="ARBA" id="ARBA00022737"/>
    </source>
</evidence>
<dbReference type="PANTHER" id="PTHR47939">
    <property type="entry name" value="MEMBRANE-ASSOCIATED SALT-INDUCIBLE PROTEIN-LIKE"/>
    <property type="match status" value="1"/>
</dbReference>
<dbReference type="Gene3D" id="1.25.40.10">
    <property type="entry name" value="Tetratricopeptide repeat domain"/>
    <property type="match status" value="6"/>
</dbReference>
<dbReference type="Pfam" id="PF13041">
    <property type="entry name" value="PPR_2"/>
    <property type="match status" value="5"/>
</dbReference>
<keyword evidence="4" id="KW-1133">Transmembrane helix</keyword>
<name>A0A0K9P4B0_ZOSMR</name>
<accession>A0A0K9P4B0</accession>
<dbReference type="AlphaFoldDB" id="A0A0K9P4B0"/>
<feature type="repeat" description="PPR" evidence="3">
    <location>
        <begin position="829"/>
        <end position="863"/>
    </location>
</feature>
<feature type="repeat" description="PPR" evidence="3">
    <location>
        <begin position="722"/>
        <end position="756"/>
    </location>
</feature>
<comment type="caution">
    <text evidence="5">The sequence shown here is derived from an EMBL/GenBank/DDBJ whole genome shotgun (WGS) entry which is preliminary data.</text>
</comment>